<organism evidence="1 2">
    <name type="scientific">Geobacillus subterraneus</name>
    <dbReference type="NCBI Taxonomy" id="129338"/>
    <lineage>
        <taxon>Bacteria</taxon>
        <taxon>Bacillati</taxon>
        <taxon>Bacillota</taxon>
        <taxon>Bacilli</taxon>
        <taxon>Bacillales</taxon>
        <taxon>Anoxybacillaceae</taxon>
        <taxon>Geobacillus</taxon>
    </lineage>
</organism>
<reference evidence="2" key="1">
    <citation type="journal article" date="2020" name="Microbiol. Resour. Announc.">
        <title>Complete Genome Sequence of Geobacillus sp. Strain E55-1, Isolated from Mine Geyser in Japan.</title>
        <authorList>
            <person name="Miyazaki K."/>
            <person name="Hase E."/>
            <person name="Tokito N."/>
        </authorList>
    </citation>
    <scope>NUCLEOTIDE SEQUENCE [LARGE SCALE GENOMIC DNA]</scope>
    <source>
        <strain evidence="2">E55-1</strain>
        <plasmid evidence="2">pGspE55-1</plasmid>
    </source>
</reference>
<dbReference type="AlphaFoldDB" id="A0A679FVZ4"/>
<proteinExistence type="predicted"/>
<geneLocation type="plasmid" evidence="1 2">
    <name>pGspE55-1</name>
</geneLocation>
<name>A0A679FVZ4_9BACL</name>
<dbReference type="EMBL" id="AP022558">
    <property type="protein sequence ID" value="BBW98875.1"/>
    <property type="molecule type" value="Genomic_DNA"/>
</dbReference>
<gene>
    <name evidence="1" type="ORF">GsuE55_37080</name>
</gene>
<dbReference type="Proteomes" id="UP000501421">
    <property type="component" value="Plasmid pGspE55-1"/>
</dbReference>
<sequence>MVRKKKWYVDECFVREGRLYDRGYFIVEEEDRAWIEWHEPIEKGEVYEFPLSECFHENGNPILQEDGALLGKLVAKTYWLWDEKGWIIDPDKAKRVFVLNNCLLFPSSLEQKTKEQVLRLLSPYKPSDSSTETTREEIDSLLESELGVEFRWAGEYEPANILTRYDVYSFEKKDFVLLDPHLDAVWLYEWWDGLAFGGVYVLRPQQVTTVLLSEEHTVSLGEEPVWDGFTHVAIYRVLEAEGSVSKKTEDLFLIWREYTQPRAGERAHDKGELILSLEELESFLEETGKDPYSVIPQLYGATR</sequence>
<evidence type="ECO:0000313" key="1">
    <source>
        <dbReference type="EMBL" id="BBW98875.1"/>
    </source>
</evidence>
<keyword evidence="1" id="KW-0614">Plasmid</keyword>
<keyword evidence="2" id="KW-1185">Reference proteome</keyword>
<accession>A0A679FVZ4</accession>
<protein>
    <submittedName>
        <fullName evidence="1">Uncharacterized protein</fullName>
    </submittedName>
</protein>
<evidence type="ECO:0000313" key="2">
    <source>
        <dbReference type="Proteomes" id="UP000501421"/>
    </source>
</evidence>